<feature type="region of interest" description="Disordered" evidence="5">
    <location>
        <begin position="190"/>
        <end position="217"/>
    </location>
</feature>
<dbReference type="PANTHER" id="PTHR33630:SF9">
    <property type="entry name" value="CUTINASE 4"/>
    <property type="match status" value="1"/>
</dbReference>
<protein>
    <submittedName>
        <fullName evidence="6">Cutinase</fullName>
    </submittedName>
</protein>
<dbReference type="EMBL" id="MDJY01000035">
    <property type="protein sequence ID" value="OUE23919.1"/>
    <property type="molecule type" value="Genomic_DNA"/>
</dbReference>
<sequence>MNVISGDKRRSSRRATGLLLVTSAIGVLVMAGVSPAVASESEQRCGDATLVAVRGSYDGKAGSGTGATPYVYAHGTGGEGAMMAELIRAFEVERNIPVYVEALNYPAVIWPDVVNSGYVESERVGVNALRGEVNALAADCPSTVIQLAGYSQGAHVIGDVLSDRTQLSERARQLLDGVALFGDPAYKAGEPWDDSSNGSGDGRFARGKGELNGWDRTSTKSATPITMIHSWCVPDDIFCQSGTSQDAHQSYGNVSTQLDAFEFLRSFLTTAD</sequence>
<dbReference type="GO" id="GO:0052689">
    <property type="term" value="F:carboxylic ester hydrolase activity"/>
    <property type="evidence" value="ECO:0007669"/>
    <property type="project" value="UniProtKB-KW"/>
</dbReference>
<dbReference type="Pfam" id="PF01083">
    <property type="entry name" value="Cutinase"/>
    <property type="match status" value="1"/>
</dbReference>
<evidence type="ECO:0000256" key="3">
    <source>
        <dbReference type="ARBA" id="ARBA00022801"/>
    </source>
</evidence>
<keyword evidence="2" id="KW-0719">Serine esterase</keyword>
<proteinExistence type="inferred from homology"/>
<accession>A0A251YIG6</accession>
<comment type="similarity">
    <text evidence="1">Belongs to the cutinase family.</text>
</comment>
<evidence type="ECO:0000256" key="4">
    <source>
        <dbReference type="ARBA" id="ARBA00023157"/>
    </source>
</evidence>
<dbReference type="Proteomes" id="UP000195011">
    <property type="component" value="Unassembled WGS sequence"/>
</dbReference>
<evidence type="ECO:0000313" key="7">
    <source>
        <dbReference type="Proteomes" id="UP000195011"/>
    </source>
</evidence>
<keyword evidence="3" id="KW-0378">Hydrolase</keyword>
<dbReference type="InterPro" id="IPR029058">
    <property type="entry name" value="AB_hydrolase_fold"/>
</dbReference>
<dbReference type="PANTHER" id="PTHR33630">
    <property type="entry name" value="CUTINASE RV1984C-RELATED-RELATED"/>
    <property type="match status" value="1"/>
</dbReference>
<dbReference type="SUPFAM" id="SSF53474">
    <property type="entry name" value="alpha/beta-Hydrolases"/>
    <property type="match status" value="1"/>
</dbReference>
<evidence type="ECO:0000256" key="1">
    <source>
        <dbReference type="ARBA" id="ARBA00007534"/>
    </source>
</evidence>
<dbReference type="AlphaFoldDB" id="A0A251YIG6"/>
<dbReference type="SMART" id="SM01110">
    <property type="entry name" value="Cutinase"/>
    <property type="match status" value="1"/>
</dbReference>
<dbReference type="InterPro" id="IPR000675">
    <property type="entry name" value="Cutinase/axe"/>
</dbReference>
<evidence type="ECO:0000256" key="5">
    <source>
        <dbReference type="SAM" id="MobiDB-lite"/>
    </source>
</evidence>
<comment type="caution">
    <text evidence="6">The sequence shown here is derived from an EMBL/GenBank/DDBJ whole genome shotgun (WGS) entry which is preliminary data.</text>
</comment>
<dbReference type="Gene3D" id="3.40.50.1820">
    <property type="entry name" value="alpha/beta hydrolase"/>
    <property type="match status" value="1"/>
</dbReference>
<reference evidence="6 7" key="1">
    <citation type="submission" date="2016-08" db="EMBL/GenBank/DDBJ databases">
        <title>Genome sequence of Clavibacter michiganensis spp strain CFBP8017.</title>
        <authorList>
            <person name="Thapa S.P."/>
            <person name="Coaker G."/>
            <person name="Jacques M.-A."/>
        </authorList>
    </citation>
    <scope>NUCLEOTIDE SEQUENCE [LARGE SCALE GENOMIC DNA]</scope>
    <source>
        <strain evidence="6">CFBP8017</strain>
    </source>
</reference>
<gene>
    <name evidence="6" type="ORF">BFL36_06980</name>
</gene>
<name>A0A251YIG6_9MICO</name>
<evidence type="ECO:0000256" key="2">
    <source>
        <dbReference type="ARBA" id="ARBA00022487"/>
    </source>
</evidence>
<organism evidence="6 7">
    <name type="scientific">Clavibacter michiganensis</name>
    <dbReference type="NCBI Taxonomy" id="28447"/>
    <lineage>
        <taxon>Bacteria</taxon>
        <taxon>Bacillati</taxon>
        <taxon>Actinomycetota</taxon>
        <taxon>Actinomycetes</taxon>
        <taxon>Micrococcales</taxon>
        <taxon>Microbacteriaceae</taxon>
        <taxon>Clavibacter</taxon>
    </lineage>
</organism>
<keyword evidence="4" id="KW-1015">Disulfide bond</keyword>
<evidence type="ECO:0000313" key="6">
    <source>
        <dbReference type="EMBL" id="OUE23919.1"/>
    </source>
</evidence>